<feature type="domain" description="IrrE N-terminal-like" evidence="1">
    <location>
        <begin position="10"/>
        <end position="122"/>
    </location>
</feature>
<evidence type="ECO:0000313" key="3">
    <source>
        <dbReference type="Proteomes" id="UP000683139"/>
    </source>
</evidence>
<keyword evidence="3" id="KW-1185">Reference proteome</keyword>
<accession>A0A919YSW2</accession>
<evidence type="ECO:0000313" key="2">
    <source>
        <dbReference type="EMBL" id="GIP17806.1"/>
    </source>
</evidence>
<evidence type="ECO:0000259" key="1">
    <source>
        <dbReference type="Pfam" id="PF06114"/>
    </source>
</evidence>
<organism evidence="2 3">
    <name type="scientific">Paenibacillus montaniterrae</name>
    <dbReference type="NCBI Taxonomy" id="429341"/>
    <lineage>
        <taxon>Bacteria</taxon>
        <taxon>Bacillati</taxon>
        <taxon>Bacillota</taxon>
        <taxon>Bacilli</taxon>
        <taxon>Bacillales</taxon>
        <taxon>Paenibacillaceae</taxon>
        <taxon>Paenibacillus</taxon>
    </lineage>
</organism>
<reference evidence="2" key="1">
    <citation type="submission" date="2021-03" db="EMBL/GenBank/DDBJ databases">
        <title>Antimicrobial resistance genes in bacteria isolated from Japanese honey, and their potential for conferring macrolide and lincosamide resistance in the American foulbrood pathogen Paenibacillus larvae.</title>
        <authorList>
            <person name="Okamoto M."/>
            <person name="Kumagai M."/>
            <person name="Kanamori H."/>
            <person name="Takamatsu D."/>
        </authorList>
    </citation>
    <scope>NUCLEOTIDE SEQUENCE</scope>
    <source>
        <strain evidence="2">J40TS1</strain>
    </source>
</reference>
<protein>
    <submittedName>
        <fullName evidence="2">Membrane protein</fullName>
    </submittedName>
</protein>
<gene>
    <name evidence="2" type="ORF">J40TS1_34480</name>
</gene>
<sequence length="150" mass="17242">MGYESLLIKAEQHGVNIYEIGLRSPAKGLIKNNIIAINKNISATEKTCVLAEELGHYFTSTGNILDQSSISNRKQEYRARAWSYETLISLERIVEVGQAGIEGRHAVAEYLGVTEEFLQNTIEHYQRKYGLHTFYREFLIYFEPLQVIRL</sequence>
<dbReference type="Proteomes" id="UP000683139">
    <property type="component" value="Unassembled WGS sequence"/>
</dbReference>
<dbReference type="AlphaFoldDB" id="A0A919YSW2"/>
<comment type="caution">
    <text evidence="2">The sequence shown here is derived from an EMBL/GenBank/DDBJ whole genome shotgun (WGS) entry which is preliminary data.</text>
</comment>
<dbReference type="RefSeq" id="WP_213517487.1">
    <property type="nucleotide sequence ID" value="NZ_BOSE01000006.1"/>
</dbReference>
<dbReference type="InterPro" id="IPR010359">
    <property type="entry name" value="IrrE_HExxH"/>
</dbReference>
<name>A0A919YSW2_9BACL</name>
<dbReference type="EMBL" id="BOSE01000006">
    <property type="protein sequence ID" value="GIP17806.1"/>
    <property type="molecule type" value="Genomic_DNA"/>
</dbReference>
<proteinExistence type="predicted"/>
<dbReference type="Pfam" id="PF06114">
    <property type="entry name" value="Peptidase_M78"/>
    <property type="match status" value="1"/>
</dbReference>